<dbReference type="SUPFAM" id="SSF102405">
    <property type="entry name" value="MCP/YpsA-like"/>
    <property type="match status" value="1"/>
</dbReference>
<keyword evidence="11" id="KW-1185">Reference proteome</keyword>
<dbReference type="PANTHER" id="PTHR31223:SF70">
    <property type="entry name" value="LOG FAMILY PROTEIN YJL055W"/>
    <property type="match status" value="1"/>
</dbReference>
<keyword evidence="7" id="KW-0175">Coiled coil</keyword>
<evidence type="ECO:0000313" key="10">
    <source>
        <dbReference type="EMBL" id="RAL39837.1"/>
    </source>
</evidence>
<evidence type="ECO:0000256" key="7">
    <source>
        <dbReference type="SAM" id="Coils"/>
    </source>
</evidence>
<dbReference type="GO" id="GO:0005829">
    <property type="term" value="C:cytosol"/>
    <property type="evidence" value="ECO:0007669"/>
    <property type="project" value="TreeGrafter"/>
</dbReference>
<dbReference type="GO" id="GO:0005634">
    <property type="term" value="C:nucleus"/>
    <property type="evidence" value="ECO:0007669"/>
    <property type="project" value="TreeGrafter"/>
</dbReference>
<comment type="caution">
    <text evidence="10">The sequence shown here is derived from an EMBL/GenBank/DDBJ whole genome shotgun (WGS) entry which is preliminary data.</text>
</comment>
<dbReference type="EC" id="3.2.2.n1" evidence="2"/>
<feature type="region of interest" description="Disordered" evidence="8">
    <location>
        <begin position="506"/>
        <end position="554"/>
    </location>
</feature>
<evidence type="ECO:0000313" key="11">
    <source>
        <dbReference type="Proteomes" id="UP000249390"/>
    </source>
</evidence>
<name>A0A328D235_9ASTE</name>
<evidence type="ECO:0000259" key="9">
    <source>
        <dbReference type="Pfam" id="PF13963"/>
    </source>
</evidence>
<dbReference type="Gene3D" id="3.40.50.450">
    <property type="match status" value="1"/>
</dbReference>
<protein>
    <recommendedName>
        <fullName evidence="2">cytokinin riboside 5'-monophosphate phosphoribohydrolase</fullName>
        <ecNumber evidence="2">3.2.2.n1</ecNumber>
    </recommendedName>
</protein>
<evidence type="ECO:0000256" key="5">
    <source>
        <dbReference type="ARBA" id="ARBA00047718"/>
    </source>
</evidence>
<comment type="catalytic activity">
    <reaction evidence="6">
        <text>9-ribosyl-trans-zeatin 5'-phosphate + H2O = trans-zeatin + D-ribose 5-phosphate</text>
        <dbReference type="Rhea" id="RHEA:48564"/>
        <dbReference type="ChEBI" id="CHEBI:15377"/>
        <dbReference type="ChEBI" id="CHEBI:16522"/>
        <dbReference type="ChEBI" id="CHEBI:78346"/>
        <dbReference type="ChEBI" id="CHEBI:87947"/>
        <dbReference type="EC" id="3.2.2.n1"/>
    </reaction>
</comment>
<evidence type="ECO:0000256" key="1">
    <source>
        <dbReference type="ARBA" id="ARBA00006763"/>
    </source>
</evidence>
<dbReference type="Pfam" id="PF13963">
    <property type="entry name" value="Transpos_assoc"/>
    <property type="match status" value="1"/>
</dbReference>
<organism evidence="10 11">
    <name type="scientific">Cuscuta australis</name>
    <dbReference type="NCBI Taxonomy" id="267555"/>
    <lineage>
        <taxon>Eukaryota</taxon>
        <taxon>Viridiplantae</taxon>
        <taxon>Streptophyta</taxon>
        <taxon>Embryophyta</taxon>
        <taxon>Tracheophyta</taxon>
        <taxon>Spermatophyta</taxon>
        <taxon>Magnoliopsida</taxon>
        <taxon>eudicotyledons</taxon>
        <taxon>Gunneridae</taxon>
        <taxon>Pentapetalae</taxon>
        <taxon>asterids</taxon>
        <taxon>lamiids</taxon>
        <taxon>Solanales</taxon>
        <taxon>Convolvulaceae</taxon>
        <taxon>Cuscuteae</taxon>
        <taxon>Cuscuta</taxon>
        <taxon>Cuscuta subgen. Grammica</taxon>
        <taxon>Cuscuta sect. Cleistogrammica</taxon>
    </lineage>
</organism>
<comment type="catalytic activity">
    <reaction evidence="5">
        <text>N(6)-(dimethylallyl)adenosine 5'-phosphate + H2O = N(6)-dimethylallyladenine + D-ribose 5-phosphate</text>
        <dbReference type="Rhea" id="RHEA:48560"/>
        <dbReference type="ChEBI" id="CHEBI:15377"/>
        <dbReference type="ChEBI" id="CHEBI:17660"/>
        <dbReference type="ChEBI" id="CHEBI:57526"/>
        <dbReference type="ChEBI" id="CHEBI:78346"/>
        <dbReference type="EC" id="3.2.2.n1"/>
    </reaction>
</comment>
<evidence type="ECO:0000256" key="3">
    <source>
        <dbReference type="ARBA" id="ARBA00022712"/>
    </source>
</evidence>
<dbReference type="AlphaFoldDB" id="A0A328D235"/>
<dbReference type="Proteomes" id="UP000249390">
    <property type="component" value="Unassembled WGS sequence"/>
</dbReference>
<reference evidence="10 11" key="1">
    <citation type="submission" date="2018-06" db="EMBL/GenBank/DDBJ databases">
        <title>The Genome of Cuscuta australis (Dodder) Provides Insight into the Evolution of Plant Parasitism.</title>
        <authorList>
            <person name="Liu H."/>
        </authorList>
    </citation>
    <scope>NUCLEOTIDE SEQUENCE [LARGE SCALE GENOMIC DNA]</scope>
    <source>
        <strain evidence="11">cv. Yunnan</strain>
        <tissue evidence="10">Vines</tissue>
    </source>
</reference>
<feature type="coiled-coil region" evidence="7">
    <location>
        <begin position="413"/>
        <end position="475"/>
    </location>
</feature>
<dbReference type="GO" id="GO:0009691">
    <property type="term" value="P:cytokinin biosynthetic process"/>
    <property type="evidence" value="ECO:0007669"/>
    <property type="project" value="UniProtKB-KW"/>
</dbReference>
<evidence type="ECO:0000256" key="6">
    <source>
        <dbReference type="ARBA" id="ARBA00049153"/>
    </source>
</evidence>
<comment type="similarity">
    <text evidence="1">Belongs to the LOG family.</text>
</comment>
<proteinExistence type="inferred from homology"/>
<dbReference type="GO" id="GO:0016799">
    <property type="term" value="F:hydrolase activity, hydrolyzing N-glycosyl compounds"/>
    <property type="evidence" value="ECO:0007669"/>
    <property type="project" value="TreeGrafter"/>
</dbReference>
<accession>A0A328D235</accession>
<dbReference type="Pfam" id="PF03641">
    <property type="entry name" value="Lysine_decarbox"/>
    <property type="match status" value="1"/>
</dbReference>
<evidence type="ECO:0000256" key="8">
    <source>
        <dbReference type="SAM" id="MobiDB-lite"/>
    </source>
</evidence>
<feature type="compositionally biased region" description="Basic and acidic residues" evidence="8">
    <location>
        <begin position="280"/>
        <end position="290"/>
    </location>
</feature>
<evidence type="ECO:0000256" key="4">
    <source>
        <dbReference type="ARBA" id="ARBA00024884"/>
    </source>
</evidence>
<feature type="region of interest" description="Disordered" evidence="8">
    <location>
        <begin position="250"/>
        <end position="290"/>
    </location>
</feature>
<evidence type="ECO:0000256" key="2">
    <source>
        <dbReference type="ARBA" id="ARBA00012205"/>
    </source>
</evidence>
<feature type="domain" description="Transposase-associated" evidence="9">
    <location>
        <begin position="5"/>
        <end position="64"/>
    </location>
</feature>
<dbReference type="InterPro" id="IPR031100">
    <property type="entry name" value="LOG_fam"/>
</dbReference>
<comment type="function">
    <text evidence="4">Cytokinin-activating enzyme working in the direct activation pathway. Phosphoribohydrolase that converts inactive cytokinin nucleotides to the biologically active free-base forms.</text>
</comment>
<keyword evidence="3" id="KW-0203">Cytokinin biosynthesis</keyword>
<sequence length="554" mass="63106">MSKRREWMGRRSMENGWINPEFLYGVEEYIKVAFEDNQDMVKCPCKKCRLRLFWASTKIIPRLIARHLYGPTIGIERRVPDYNLGCYEMCHFVDAFVILPGGVETIEGLFSIISWACDGIHTKPIGLLNVKGYFYGLLNCLNHCVSQNFLECVQRRLFISSLFDAELLDRLEFAIAFPGTHATYEAQVNSGEVDLTLHLGGEKRGTRKNPDFDNTWLNALLESDLSFRAEWNSNSVVSSIPLQNEENTSIAPSTNHLAHGSIGGSQSPLPIAETQGMEPPKQREEERNEDERMVIVPGDFSVNKTVREEVKRINKSNALNGLLSITLKFGRSKLLDGDVTARSSLGTKTKSQLLQEIEDYCKILCAKKGEDRGTWLVFDRDAWIQASGGVQKGDQWIGVPLQFSDPVAFHPARETLKENKSEVERLKEELKEKDVTMKAEIDKLQKELDKTKGLQQKERKRRREVVQELEDFKKRFHSLDASMSNIHHRLLKKGLIEECEINPMSVANGSRSQNKSFRHSKTRNSRIHSQFKSVCDDRTNSTDSLNSTSDEESD</sequence>
<dbReference type="InterPro" id="IPR029480">
    <property type="entry name" value="Transpos_assoc"/>
</dbReference>
<dbReference type="EMBL" id="NQVE01000196">
    <property type="protein sequence ID" value="RAL39837.1"/>
    <property type="molecule type" value="Genomic_DNA"/>
</dbReference>
<dbReference type="PANTHER" id="PTHR31223">
    <property type="entry name" value="LOG FAMILY PROTEIN YJL055W"/>
    <property type="match status" value="1"/>
</dbReference>
<feature type="compositionally biased region" description="Polar residues" evidence="8">
    <location>
        <begin position="506"/>
        <end position="515"/>
    </location>
</feature>
<gene>
    <name evidence="10" type="ORF">DM860_013038</name>
</gene>
<feature type="compositionally biased region" description="Basic residues" evidence="8">
    <location>
        <begin position="516"/>
        <end position="526"/>
    </location>
</feature>